<dbReference type="Gene3D" id="3.40.50.2000">
    <property type="entry name" value="Glycogen Phosphorylase B"/>
    <property type="match status" value="2"/>
</dbReference>
<accession>E4T316</accession>
<dbReference type="KEGG" id="ppn:Palpr_0960"/>
<protein>
    <submittedName>
        <fullName evidence="3">Glycosyl transferase group 1</fullName>
    </submittedName>
</protein>
<dbReference type="Proteomes" id="UP000008718">
    <property type="component" value="Chromosome"/>
</dbReference>
<evidence type="ECO:0000259" key="2">
    <source>
        <dbReference type="Pfam" id="PF13439"/>
    </source>
</evidence>
<dbReference type="EMBL" id="CP002345">
    <property type="protein sequence ID" value="ADQ79110.1"/>
    <property type="molecule type" value="Genomic_DNA"/>
</dbReference>
<organism evidence="3 4">
    <name type="scientific">Paludibacter propionicigenes (strain DSM 17365 / JCM 13257 / WB4)</name>
    <dbReference type="NCBI Taxonomy" id="694427"/>
    <lineage>
        <taxon>Bacteria</taxon>
        <taxon>Pseudomonadati</taxon>
        <taxon>Bacteroidota</taxon>
        <taxon>Bacteroidia</taxon>
        <taxon>Bacteroidales</taxon>
        <taxon>Paludibacteraceae</taxon>
        <taxon>Paludibacter</taxon>
    </lineage>
</organism>
<evidence type="ECO:0000313" key="3">
    <source>
        <dbReference type="EMBL" id="ADQ79110.1"/>
    </source>
</evidence>
<dbReference type="AlphaFoldDB" id="E4T316"/>
<evidence type="ECO:0000313" key="4">
    <source>
        <dbReference type="Proteomes" id="UP000008718"/>
    </source>
</evidence>
<reference evidence="3 4" key="2">
    <citation type="journal article" date="2011" name="Stand. Genomic Sci.">
        <title>Complete genome sequence of Paludibacter propionicigenes type strain (WB4).</title>
        <authorList>
            <person name="Gronow S."/>
            <person name="Munk C."/>
            <person name="Lapidus A."/>
            <person name="Nolan M."/>
            <person name="Lucas S."/>
            <person name="Hammon N."/>
            <person name="Deshpande S."/>
            <person name="Cheng J.F."/>
            <person name="Tapia R."/>
            <person name="Han C."/>
            <person name="Goodwin L."/>
            <person name="Pitluck S."/>
            <person name="Liolios K."/>
            <person name="Ivanova N."/>
            <person name="Mavromatis K."/>
            <person name="Mikhailova N."/>
            <person name="Pati A."/>
            <person name="Chen A."/>
            <person name="Palaniappan K."/>
            <person name="Land M."/>
            <person name="Hauser L."/>
            <person name="Chang Y.J."/>
            <person name="Jeffries C.D."/>
            <person name="Brambilla E."/>
            <person name="Rohde M."/>
            <person name="Goker M."/>
            <person name="Detter J.C."/>
            <person name="Woyke T."/>
            <person name="Bristow J."/>
            <person name="Eisen J.A."/>
            <person name="Markowitz V."/>
            <person name="Hugenholtz P."/>
            <person name="Kyrpides N.C."/>
            <person name="Klenk H.P."/>
        </authorList>
    </citation>
    <scope>NUCLEOTIDE SEQUENCE [LARGE SCALE GENOMIC DNA]</scope>
    <source>
        <strain evidence="4">DSM 17365 / JCM 13257 / WB4</strain>
    </source>
</reference>
<dbReference type="STRING" id="694427.Palpr_0960"/>
<evidence type="ECO:0000256" key="1">
    <source>
        <dbReference type="ARBA" id="ARBA00022679"/>
    </source>
</evidence>
<dbReference type="Pfam" id="PF13439">
    <property type="entry name" value="Glyco_transf_4"/>
    <property type="match status" value="1"/>
</dbReference>
<dbReference type="SUPFAM" id="SSF53756">
    <property type="entry name" value="UDP-Glycosyltransferase/glycogen phosphorylase"/>
    <property type="match status" value="1"/>
</dbReference>
<dbReference type="OrthoDB" id="9768685at2"/>
<name>E4T316_PALPW</name>
<dbReference type="PANTHER" id="PTHR46401:SF2">
    <property type="entry name" value="GLYCOSYLTRANSFERASE WBBK-RELATED"/>
    <property type="match status" value="1"/>
</dbReference>
<keyword evidence="1 3" id="KW-0808">Transferase</keyword>
<dbReference type="Pfam" id="PF13692">
    <property type="entry name" value="Glyco_trans_1_4"/>
    <property type="match status" value="1"/>
</dbReference>
<dbReference type="RefSeq" id="WP_013444479.1">
    <property type="nucleotide sequence ID" value="NC_014734.1"/>
</dbReference>
<dbReference type="CAZy" id="GT4">
    <property type="family name" value="Glycosyltransferase Family 4"/>
</dbReference>
<sequence>MQKLLQINSDANSCSTGRIAEQIGQFAISNGWESYIAYGRDKNSSKSHLIRIGNAWDLIFHGVQTRLFDRHGIGSKRATKNLIKQIKKIEPTIIHLHNLHGYYLNIEILFNYLSCAGIPVVWTLHDCWSFTGHCTYFDSIACSKWRTQCYKCPQINEYPASFFVDRSEKNFQLKKKLFNSIPTLKLVSVSNWLEHVLKKSFMSDIPSVIIHNGIDTSLFKPIEERTIKDRYELNNSFILLGVASIWSARKGLNEFIELSKNVDCNTKIILIGLNKKQIKALPTNIIGLQRTESISELAEFYSVADLVLNLSSEESFGLTTVEGFACGTPGIVYNCTASPELITPETGLIVEKGNLVQLVAAIEQIKIKGKAFYSENCLERAQKFYNNQKQFNEYILLYEKLLCKQI</sequence>
<reference key="1">
    <citation type="submission" date="2010-11" db="EMBL/GenBank/DDBJ databases">
        <title>The complete genome of Paludibacter propionicigenes DSM 17365.</title>
        <authorList>
            <consortium name="US DOE Joint Genome Institute (JGI-PGF)"/>
            <person name="Lucas S."/>
            <person name="Copeland A."/>
            <person name="Lapidus A."/>
            <person name="Bruce D."/>
            <person name="Goodwin L."/>
            <person name="Pitluck S."/>
            <person name="Kyrpides N."/>
            <person name="Mavromatis K."/>
            <person name="Ivanova N."/>
            <person name="Munk A.C."/>
            <person name="Brettin T."/>
            <person name="Detter J.C."/>
            <person name="Han C."/>
            <person name="Tapia R."/>
            <person name="Land M."/>
            <person name="Hauser L."/>
            <person name="Markowitz V."/>
            <person name="Cheng J.-F."/>
            <person name="Hugenholtz P."/>
            <person name="Woyke T."/>
            <person name="Wu D."/>
            <person name="Gronow S."/>
            <person name="Wellnitz S."/>
            <person name="Brambilla E."/>
            <person name="Klenk H.-P."/>
            <person name="Eisen J.A."/>
        </authorList>
    </citation>
    <scope>NUCLEOTIDE SEQUENCE</scope>
    <source>
        <strain>WB4</strain>
    </source>
</reference>
<gene>
    <name evidence="3" type="ordered locus">Palpr_0960</name>
</gene>
<proteinExistence type="predicted"/>
<feature type="domain" description="Glycosyltransferase subfamily 4-like N-terminal" evidence="2">
    <location>
        <begin position="27"/>
        <end position="217"/>
    </location>
</feature>
<dbReference type="InterPro" id="IPR028098">
    <property type="entry name" value="Glyco_trans_4-like_N"/>
</dbReference>
<dbReference type="HOGENOM" id="CLU_009583_28_3_10"/>
<dbReference type="PANTHER" id="PTHR46401">
    <property type="entry name" value="GLYCOSYLTRANSFERASE WBBK-RELATED"/>
    <property type="match status" value="1"/>
</dbReference>
<dbReference type="GO" id="GO:0016757">
    <property type="term" value="F:glycosyltransferase activity"/>
    <property type="evidence" value="ECO:0007669"/>
    <property type="project" value="InterPro"/>
</dbReference>
<dbReference type="eggNOG" id="COG0438">
    <property type="taxonomic scope" value="Bacteria"/>
</dbReference>
<keyword evidence="4" id="KW-1185">Reference proteome</keyword>